<comment type="caution">
    <text evidence="4">The sequence shown here is derived from an EMBL/GenBank/DDBJ whole genome shotgun (WGS) entry which is preliminary data.</text>
</comment>
<evidence type="ECO:0000256" key="2">
    <source>
        <dbReference type="SAM" id="MobiDB-lite"/>
    </source>
</evidence>
<accession>A0ABS2RJ40</accession>
<proteinExistence type="predicted"/>
<keyword evidence="5" id="KW-1185">Reference proteome</keyword>
<name>A0ABS2RJ40_9ACTN</name>
<sequence length="240" mass="25928">MRRLTQHALVALAVSALGGGVVASSLSASSAADQSASVVAPAVGSASTEAAPLGQGRSDHAQLDRDWSQRAGRDTRSAERGVLTTKAKEAAAKRAKALARQRSDIKERGKAIEKERAAERKRKAVERRRKAAAQGYALGTTDPREIARQIMRNKFSWGAGEFSCYDSLIKSESNWNIHATNSSSGAYGIPQALPGNKMASVASDWQTNPATQIRWGLQYVRSVYGTPCSAWSFKQGHHWY</sequence>
<keyword evidence="3" id="KW-0732">Signal</keyword>
<dbReference type="SUPFAM" id="SSF53955">
    <property type="entry name" value="Lysozyme-like"/>
    <property type="match status" value="1"/>
</dbReference>
<dbReference type="Gene3D" id="1.10.530.10">
    <property type="match status" value="1"/>
</dbReference>
<evidence type="ECO:0000313" key="5">
    <source>
        <dbReference type="Proteomes" id="UP000704762"/>
    </source>
</evidence>
<feature type="chain" id="PRO_5047171910" description="Transglycosylase SLT domain-containing protein" evidence="3">
    <location>
        <begin position="24"/>
        <end position="240"/>
    </location>
</feature>
<gene>
    <name evidence="4" type="ORF">JOE57_000910</name>
</gene>
<feature type="compositionally biased region" description="Basic and acidic residues" evidence="2">
    <location>
        <begin position="57"/>
        <end position="79"/>
    </location>
</feature>
<organism evidence="4 5">
    <name type="scientific">Microlunatus panaciterrae</name>
    <dbReference type="NCBI Taxonomy" id="400768"/>
    <lineage>
        <taxon>Bacteria</taxon>
        <taxon>Bacillati</taxon>
        <taxon>Actinomycetota</taxon>
        <taxon>Actinomycetes</taxon>
        <taxon>Propionibacteriales</taxon>
        <taxon>Propionibacteriaceae</taxon>
        <taxon>Microlunatus</taxon>
    </lineage>
</organism>
<dbReference type="EMBL" id="JAFBCF010000001">
    <property type="protein sequence ID" value="MBM7797989.1"/>
    <property type="molecule type" value="Genomic_DNA"/>
</dbReference>
<protein>
    <recommendedName>
        <fullName evidence="6">Transglycosylase SLT domain-containing protein</fullName>
    </recommendedName>
</protein>
<keyword evidence="1" id="KW-0175">Coiled coil</keyword>
<reference evidence="4 5" key="1">
    <citation type="submission" date="2021-01" db="EMBL/GenBank/DDBJ databases">
        <title>Sequencing the genomes of 1000 actinobacteria strains.</title>
        <authorList>
            <person name="Klenk H.-P."/>
        </authorList>
    </citation>
    <scope>NUCLEOTIDE SEQUENCE [LARGE SCALE GENOMIC DNA]</scope>
    <source>
        <strain evidence="4 5">DSM 18662</strain>
    </source>
</reference>
<dbReference type="Proteomes" id="UP000704762">
    <property type="component" value="Unassembled WGS sequence"/>
</dbReference>
<feature type="region of interest" description="Disordered" evidence="2">
    <location>
        <begin position="48"/>
        <end position="81"/>
    </location>
</feature>
<evidence type="ECO:0000256" key="3">
    <source>
        <dbReference type="SAM" id="SignalP"/>
    </source>
</evidence>
<evidence type="ECO:0000256" key="1">
    <source>
        <dbReference type="SAM" id="Coils"/>
    </source>
</evidence>
<evidence type="ECO:0000313" key="4">
    <source>
        <dbReference type="EMBL" id="MBM7797989.1"/>
    </source>
</evidence>
<feature type="coiled-coil region" evidence="1">
    <location>
        <begin position="88"/>
        <end position="134"/>
    </location>
</feature>
<feature type="signal peptide" evidence="3">
    <location>
        <begin position="1"/>
        <end position="23"/>
    </location>
</feature>
<dbReference type="RefSeq" id="WP_204916609.1">
    <property type="nucleotide sequence ID" value="NZ_BAAAQP010000011.1"/>
</dbReference>
<dbReference type="InterPro" id="IPR023346">
    <property type="entry name" value="Lysozyme-like_dom_sf"/>
</dbReference>
<evidence type="ECO:0008006" key="6">
    <source>
        <dbReference type="Google" id="ProtNLM"/>
    </source>
</evidence>